<dbReference type="InterPro" id="IPR036383">
    <property type="entry name" value="TSP1_rpt_sf"/>
</dbReference>
<accession>A0AAE0T0V0</accession>
<reference evidence="7" key="3">
    <citation type="submission" date="2023-05" db="EMBL/GenBank/DDBJ databases">
        <authorList>
            <person name="Smith C.H."/>
        </authorList>
    </citation>
    <scope>NUCLEOTIDE SEQUENCE</scope>
    <source>
        <strain evidence="7">CHS0354</strain>
        <tissue evidence="7">Mantle</tissue>
    </source>
</reference>
<feature type="non-terminal residue" evidence="7">
    <location>
        <position position="357"/>
    </location>
</feature>
<dbReference type="PANTHER" id="PTHR22906:SF43">
    <property type="entry name" value="PROPERDIN"/>
    <property type="match status" value="1"/>
</dbReference>
<dbReference type="PANTHER" id="PTHR22906">
    <property type="entry name" value="PROPERDIN"/>
    <property type="match status" value="1"/>
</dbReference>
<evidence type="ECO:0000256" key="5">
    <source>
        <dbReference type="ARBA" id="ARBA00023157"/>
    </source>
</evidence>
<dbReference type="EMBL" id="JAEAOA010001004">
    <property type="protein sequence ID" value="KAK3601730.1"/>
    <property type="molecule type" value="Genomic_DNA"/>
</dbReference>
<reference evidence="7" key="2">
    <citation type="journal article" date="2021" name="Genome Biol. Evol.">
        <title>Developing a high-quality reference genome for a parasitic bivalve with doubly uniparental inheritance (Bivalvia: Unionida).</title>
        <authorList>
            <person name="Smith C.H."/>
        </authorList>
    </citation>
    <scope>NUCLEOTIDE SEQUENCE</scope>
    <source>
        <strain evidence="7">CHS0354</strain>
        <tissue evidence="7">Mantle</tissue>
    </source>
</reference>
<dbReference type="Pfam" id="PF00090">
    <property type="entry name" value="TSP_1"/>
    <property type="match status" value="4"/>
</dbReference>
<dbReference type="AlphaFoldDB" id="A0AAE0T0V0"/>
<evidence type="ECO:0000256" key="2">
    <source>
        <dbReference type="ARBA" id="ARBA00022525"/>
    </source>
</evidence>
<evidence type="ECO:0000256" key="4">
    <source>
        <dbReference type="ARBA" id="ARBA00022737"/>
    </source>
</evidence>
<dbReference type="SUPFAM" id="SSF82895">
    <property type="entry name" value="TSP-1 type 1 repeat"/>
    <property type="match status" value="4"/>
</dbReference>
<feature type="chain" id="PRO_5042221330" evidence="6">
    <location>
        <begin position="25"/>
        <end position="357"/>
    </location>
</feature>
<evidence type="ECO:0000313" key="7">
    <source>
        <dbReference type="EMBL" id="KAK3601730.1"/>
    </source>
</evidence>
<dbReference type="InterPro" id="IPR000884">
    <property type="entry name" value="TSP1_rpt"/>
</dbReference>
<evidence type="ECO:0000256" key="1">
    <source>
        <dbReference type="ARBA" id="ARBA00004613"/>
    </source>
</evidence>
<gene>
    <name evidence="7" type="ORF">CHS0354_016092</name>
</gene>
<protein>
    <submittedName>
        <fullName evidence="7">Uncharacterized protein</fullName>
    </submittedName>
</protein>
<feature type="signal peptide" evidence="6">
    <location>
        <begin position="1"/>
        <end position="24"/>
    </location>
</feature>
<name>A0AAE0T0V0_9BIVA</name>
<keyword evidence="3 6" id="KW-0732">Signal</keyword>
<keyword evidence="5" id="KW-1015">Disulfide bond</keyword>
<keyword evidence="2" id="KW-0964">Secreted</keyword>
<keyword evidence="8" id="KW-1185">Reference proteome</keyword>
<organism evidence="7 8">
    <name type="scientific">Potamilus streckersoni</name>
    <dbReference type="NCBI Taxonomy" id="2493646"/>
    <lineage>
        <taxon>Eukaryota</taxon>
        <taxon>Metazoa</taxon>
        <taxon>Spiralia</taxon>
        <taxon>Lophotrochozoa</taxon>
        <taxon>Mollusca</taxon>
        <taxon>Bivalvia</taxon>
        <taxon>Autobranchia</taxon>
        <taxon>Heteroconchia</taxon>
        <taxon>Palaeoheterodonta</taxon>
        <taxon>Unionida</taxon>
        <taxon>Unionoidea</taxon>
        <taxon>Unionidae</taxon>
        <taxon>Ambleminae</taxon>
        <taxon>Lampsilini</taxon>
        <taxon>Potamilus</taxon>
    </lineage>
</organism>
<comment type="caution">
    <text evidence="7">The sequence shown here is derived from an EMBL/GenBank/DDBJ whole genome shotgun (WGS) entry which is preliminary data.</text>
</comment>
<dbReference type="InterPro" id="IPR052065">
    <property type="entry name" value="Compl_asym_regulator"/>
</dbReference>
<dbReference type="Gene3D" id="2.20.100.10">
    <property type="entry name" value="Thrombospondin type-1 (TSP1) repeat"/>
    <property type="match status" value="4"/>
</dbReference>
<dbReference type="Proteomes" id="UP001195483">
    <property type="component" value="Unassembled WGS sequence"/>
</dbReference>
<dbReference type="FunFam" id="2.20.100.10:FF:000001">
    <property type="entry name" value="semaphorin-5A isoform X1"/>
    <property type="match status" value="3"/>
</dbReference>
<evidence type="ECO:0000256" key="6">
    <source>
        <dbReference type="SAM" id="SignalP"/>
    </source>
</evidence>
<reference evidence="7" key="1">
    <citation type="journal article" date="2021" name="Genome Biol. Evol.">
        <title>A High-Quality Reference Genome for a Parasitic Bivalve with Doubly Uniparental Inheritance (Bivalvia: Unionida).</title>
        <authorList>
            <person name="Smith C.H."/>
        </authorList>
    </citation>
    <scope>NUCLEOTIDE SEQUENCE</scope>
    <source>
        <strain evidence="7">CHS0354</strain>
    </source>
</reference>
<proteinExistence type="predicted"/>
<sequence length="357" mass="38154">MNRPTWNVVLFIAVCTVFVRTAHSETCFYTGTCYRQERYTESCGWWWSAGTCSRYRTVPMTCITSATCNYAMSSCGSCSVTCGNGTQSCTYQCRTTYCSLSNRVQNQSCNTQICPTDGGWSAWSGWISNGTCNVTCGGGMQTQTRNRSCTNPIPQNGGRPCNGSSMQSQMVLCNTQACTIDGGWSAWSGWISNGTCNVTCGGGMQTQTRNRSCTNPIPQNGGRPCNGSSMQSQMVLCNTQACTIDGGWSAWSGWISNGTCNVTCGGGMQTQTRNRSCTNPIPQNGGRPCNGSSMQSQMVLCNTQACTIDGGWSAWSGWISNGTCNVTCGGGMQTQTRNRSCTNPIPQNGGRPCNGSS</sequence>
<keyword evidence="4" id="KW-0677">Repeat</keyword>
<evidence type="ECO:0000256" key="3">
    <source>
        <dbReference type="ARBA" id="ARBA00022729"/>
    </source>
</evidence>
<dbReference type="SMART" id="SM00209">
    <property type="entry name" value="TSP1"/>
    <property type="match status" value="5"/>
</dbReference>
<evidence type="ECO:0000313" key="8">
    <source>
        <dbReference type="Proteomes" id="UP001195483"/>
    </source>
</evidence>
<dbReference type="PROSITE" id="PS50092">
    <property type="entry name" value="TSP1"/>
    <property type="match status" value="5"/>
</dbReference>
<comment type="subcellular location">
    <subcellularLocation>
        <location evidence="1">Secreted</location>
    </subcellularLocation>
</comment>